<evidence type="ECO:0000256" key="1">
    <source>
        <dbReference type="SAM" id="MobiDB-lite"/>
    </source>
</evidence>
<dbReference type="STRING" id="1637975.AN957_09905"/>
<dbReference type="Proteomes" id="UP000050996">
    <property type="component" value="Unassembled WGS sequence"/>
</dbReference>
<dbReference type="AlphaFoldDB" id="A0A0Q3SH86"/>
<dbReference type="PATRIC" id="fig|1637975.4.peg.1764"/>
<accession>A0A0Q3SH86</accession>
<comment type="caution">
    <text evidence="2">The sequence shown here is derived from an EMBL/GenBank/DDBJ whole genome shotgun (WGS) entry which is preliminary data.</text>
</comment>
<feature type="region of interest" description="Disordered" evidence="1">
    <location>
        <begin position="49"/>
        <end position="74"/>
    </location>
</feature>
<proteinExistence type="predicted"/>
<sequence length="74" mass="7996">MAVYNSKYRELKFYVDGELHAFSSGSFSTTDAKAIAVLDNLADATRVEEAKAEAKTEEAPKTKPKAPAKKSSGK</sequence>
<dbReference type="RefSeq" id="WP_056683852.1">
    <property type="nucleotide sequence ID" value="NZ_LJIX01000006.1"/>
</dbReference>
<evidence type="ECO:0000313" key="3">
    <source>
        <dbReference type="Proteomes" id="UP000050996"/>
    </source>
</evidence>
<keyword evidence="3" id="KW-1185">Reference proteome</keyword>
<feature type="compositionally biased region" description="Basic and acidic residues" evidence="1">
    <location>
        <begin position="49"/>
        <end position="61"/>
    </location>
</feature>
<gene>
    <name evidence="2" type="ORF">AN957_09905</name>
</gene>
<name>A0A0Q3SH86_9BACI</name>
<reference evidence="2 3" key="1">
    <citation type="submission" date="2015-09" db="EMBL/GenBank/DDBJ databases">
        <title>Genome sequencing project for genomic taxonomy and phylogenomics of Bacillus-like bacteria.</title>
        <authorList>
            <person name="Liu B."/>
            <person name="Wang J."/>
            <person name="Zhu Y."/>
            <person name="Liu G."/>
            <person name="Chen Q."/>
            <person name="Chen Z."/>
            <person name="Lan J."/>
            <person name="Che J."/>
            <person name="Ge C."/>
            <person name="Shi H."/>
            <person name="Pan Z."/>
            <person name="Liu X."/>
        </authorList>
    </citation>
    <scope>NUCLEOTIDE SEQUENCE [LARGE SCALE GENOMIC DNA]</scope>
    <source>
        <strain evidence="2 3">FJAT-18043</strain>
    </source>
</reference>
<feature type="compositionally biased region" description="Basic residues" evidence="1">
    <location>
        <begin position="62"/>
        <end position="74"/>
    </location>
</feature>
<organism evidence="2 3">
    <name type="scientific">Cytobacillus solani</name>
    <dbReference type="NCBI Taxonomy" id="1637975"/>
    <lineage>
        <taxon>Bacteria</taxon>
        <taxon>Bacillati</taxon>
        <taxon>Bacillota</taxon>
        <taxon>Bacilli</taxon>
        <taxon>Bacillales</taxon>
        <taxon>Bacillaceae</taxon>
        <taxon>Cytobacillus</taxon>
    </lineage>
</organism>
<dbReference type="EMBL" id="LJIX01000006">
    <property type="protein sequence ID" value="KQL18852.1"/>
    <property type="molecule type" value="Genomic_DNA"/>
</dbReference>
<protein>
    <submittedName>
        <fullName evidence="2">Uncharacterized protein</fullName>
    </submittedName>
</protein>
<evidence type="ECO:0000313" key="2">
    <source>
        <dbReference type="EMBL" id="KQL18852.1"/>
    </source>
</evidence>